<name>A0A4R3TE25_9FIRM</name>
<dbReference type="InterPro" id="IPR005325">
    <property type="entry name" value="DUF308_memb"/>
</dbReference>
<dbReference type="AlphaFoldDB" id="A0A4R3TE25"/>
<evidence type="ECO:0000256" key="1">
    <source>
        <dbReference type="SAM" id="Phobius"/>
    </source>
</evidence>
<organism evidence="2 3">
    <name type="scientific">Longicatena caecimuris</name>
    <dbReference type="NCBI Taxonomy" id="1796635"/>
    <lineage>
        <taxon>Bacteria</taxon>
        <taxon>Bacillati</taxon>
        <taxon>Bacillota</taxon>
        <taxon>Erysipelotrichia</taxon>
        <taxon>Erysipelotrichales</taxon>
        <taxon>Erysipelotrichaceae</taxon>
        <taxon>Longicatena</taxon>
    </lineage>
</organism>
<reference evidence="2 3" key="1">
    <citation type="submission" date="2019-03" db="EMBL/GenBank/DDBJ databases">
        <title>Genomic Encyclopedia of Type Strains, Phase IV (KMG-IV): sequencing the most valuable type-strain genomes for metagenomic binning, comparative biology and taxonomic classification.</title>
        <authorList>
            <person name="Goeker M."/>
        </authorList>
    </citation>
    <scope>NUCLEOTIDE SEQUENCE [LARGE SCALE GENOMIC DNA]</scope>
    <source>
        <strain evidence="2 3">DSM 29481</strain>
    </source>
</reference>
<sequence length="191" mass="21606">MKVPQLITESYLSKWKTNSFLSAMLWAAMGLVLIVIRDQVHYSTCYLLGLILLIQGIPHLFLFIIEEEKHIFSISSLINGILISFLGIWALTLPQEVEQDIPNVIAFVTLLHGIKDIALSKRIRYLEKRSGNIAMGISIFTIFCSLLILFLPLEETGIVSIWSGSLLILDGISDFWMWSVLTTKSNEHRGI</sequence>
<dbReference type="Pfam" id="PF03729">
    <property type="entry name" value="DUF308"/>
    <property type="match status" value="1"/>
</dbReference>
<gene>
    <name evidence="2" type="ORF">EDD61_10827</name>
</gene>
<keyword evidence="1" id="KW-1133">Transmembrane helix</keyword>
<feature type="transmembrane region" description="Helical" evidence="1">
    <location>
        <begin position="45"/>
        <end position="65"/>
    </location>
</feature>
<accession>A0A4R3TE25</accession>
<dbReference type="PANTHER" id="PTHR34989:SF1">
    <property type="entry name" value="PROTEIN HDED"/>
    <property type="match status" value="1"/>
</dbReference>
<dbReference type="GO" id="GO:0005886">
    <property type="term" value="C:plasma membrane"/>
    <property type="evidence" value="ECO:0007669"/>
    <property type="project" value="TreeGrafter"/>
</dbReference>
<feature type="transmembrane region" description="Helical" evidence="1">
    <location>
        <begin position="131"/>
        <end position="153"/>
    </location>
</feature>
<dbReference type="RefSeq" id="WP_008690680.1">
    <property type="nucleotide sequence ID" value="NZ_DBFJFZ010000036.1"/>
</dbReference>
<keyword evidence="1" id="KW-0812">Transmembrane</keyword>
<evidence type="ECO:0000313" key="3">
    <source>
        <dbReference type="Proteomes" id="UP000295773"/>
    </source>
</evidence>
<feature type="transmembrane region" description="Helical" evidence="1">
    <location>
        <begin position="20"/>
        <end position="36"/>
    </location>
</feature>
<keyword evidence="3" id="KW-1185">Reference proteome</keyword>
<keyword evidence="1" id="KW-0472">Membrane</keyword>
<proteinExistence type="predicted"/>
<feature type="transmembrane region" description="Helical" evidence="1">
    <location>
        <begin position="159"/>
        <end position="181"/>
    </location>
</feature>
<comment type="caution">
    <text evidence="2">The sequence shown here is derived from an EMBL/GenBank/DDBJ whole genome shotgun (WGS) entry which is preliminary data.</text>
</comment>
<protein>
    <submittedName>
        <fullName evidence="2">Short repeat uncharacterized protein DUF308</fullName>
    </submittedName>
</protein>
<dbReference type="PANTHER" id="PTHR34989">
    <property type="entry name" value="PROTEIN HDED"/>
    <property type="match status" value="1"/>
</dbReference>
<dbReference type="Proteomes" id="UP000295773">
    <property type="component" value="Unassembled WGS sequence"/>
</dbReference>
<evidence type="ECO:0000313" key="2">
    <source>
        <dbReference type="EMBL" id="TCU60168.1"/>
    </source>
</evidence>
<feature type="transmembrane region" description="Helical" evidence="1">
    <location>
        <begin position="71"/>
        <end position="91"/>
    </location>
</feature>
<dbReference type="InterPro" id="IPR052712">
    <property type="entry name" value="Acid_resist_chaperone_HdeD"/>
</dbReference>
<dbReference type="EMBL" id="SMBP01000008">
    <property type="protein sequence ID" value="TCU60168.1"/>
    <property type="molecule type" value="Genomic_DNA"/>
</dbReference>